<comment type="caution">
    <text evidence="5">The sequence shown here is derived from an EMBL/GenBank/DDBJ whole genome shotgun (WGS) entry which is preliminary data.</text>
</comment>
<accession>A0A0G1DTB9</accession>
<dbReference type="InterPro" id="IPR018702">
    <property type="entry name" value="DUF2207"/>
</dbReference>
<evidence type="ECO:0008006" key="7">
    <source>
        <dbReference type="Google" id="ProtNLM"/>
    </source>
</evidence>
<evidence type="ECO:0000259" key="4">
    <source>
        <dbReference type="Pfam" id="PF20990"/>
    </source>
</evidence>
<reference evidence="5 6" key="1">
    <citation type="journal article" date="2015" name="Nature">
        <title>rRNA introns, odd ribosomes, and small enigmatic genomes across a large radiation of phyla.</title>
        <authorList>
            <person name="Brown C.T."/>
            <person name="Hug L.A."/>
            <person name="Thomas B.C."/>
            <person name="Sharon I."/>
            <person name="Castelle C.J."/>
            <person name="Singh A."/>
            <person name="Wilkins M.J."/>
            <person name="Williams K.H."/>
            <person name="Banfield J.F."/>
        </authorList>
    </citation>
    <scope>NUCLEOTIDE SEQUENCE [LARGE SCALE GENOMIC DNA]</scope>
</reference>
<evidence type="ECO:0000256" key="1">
    <source>
        <dbReference type="SAM" id="MobiDB-lite"/>
    </source>
</evidence>
<dbReference type="InterPro" id="IPR048389">
    <property type="entry name" value="YciQ-like_C"/>
</dbReference>
<organism evidence="5 6">
    <name type="scientific">Candidatus Nomurabacteria bacterium GW2011_GWA2_43_15</name>
    <dbReference type="NCBI Taxonomy" id="1618738"/>
    <lineage>
        <taxon>Bacteria</taxon>
        <taxon>Candidatus Nomuraibacteriota</taxon>
    </lineage>
</organism>
<feature type="domain" description="Predicted membrane protein YciQ-like C-terminal" evidence="4">
    <location>
        <begin position="398"/>
        <end position="463"/>
    </location>
</feature>
<keyword evidence="2" id="KW-1133">Transmembrane helix</keyword>
<feature type="transmembrane region" description="Helical" evidence="2">
    <location>
        <begin position="241"/>
        <end position="263"/>
    </location>
</feature>
<evidence type="ECO:0000259" key="3">
    <source>
        <dbReference type="Pfam" id="PF09972"/>
    </source>
</evidence>
<keyword evidence="2" id="KW-0812">Transmembrane</keyword>
<keyword evidence="2" id="KW-0472">Membrane</keyword>
<protein>
    <recommendedName>
        <fullName evidence="7">DUF2207 domain-containing protein</fullName>
    </recommendedName>
</protein>
<gene>
    <name evidence="5" type="ORF">UV76_C0002G0034</name>
</gene>
<feature type="region of interest" description="Disordered" evidence="1">
    <location>
        <begin position="505"/>
        <end position="529"/>
    </location>
</feature>
<dbReference type="AlphaFoldDB" id="A0A0G1DTB9"/>
<feature type="domain" description="Predicted membrane protein YciQ-like C-terminal" evidence="4">
    <location>
        <begin position="278"/>
        <end position="397"/>
    </location>
</feature>
<proteinExistence type="predicted"/>
<evidence type="ECO:0000256" key="2">
    <source>
        <dbReference type="SAM" id="Phobius"/>
    </source>
</evidence>
<evidence type="ECO:0000313" key="5">
    <source>
        <dbReference type="EMBL" id="KKT01121.1"/>
    </source>
</evidence>
<dbReference type="Pfam" id="PF09972">
    <property type="entry name" value="DUF2207"/>
    <property type="match status" value="1"/>
</dbReference>
<dbReference type="EMBL" id="LCFS01000002">
    <property type="protein sequence ID" value="KKT01121.1"/>
    <property type="molecule type" value="Genomic_DNA"/>
</dbReference>
<dbReference type="Proteomes" id="UP000034646">
    <property type="component" value="Unassembled WGS sequence"/>
</dbReference>
<feature type="domain" description="DUF2207" evidence="3">
    <location>
        <begin position="18"/>
        <end position="224"/>
    </location>
</feature>
<evidence type="ECO:0000313" key="6">
    <source>
        <dbReference type="Proteomes" id="UP000034646"/>
    </source>
</evidence>
<dbReference type="Pfam" id="PF20990">
    <property type="entry name" value="DUF2207_C"/>
    <property type="match status" value="2"/>
</dbReference>
<name>A0A0G1DTB9_9BACT</name>
<feature type="compositionally biased region" description="Gly residues" evidence="1">
    <location>
        <begin position="509"/>
        <end position="529"/>
    </location>
</feature>
<sequence>MLAFLSFSNAQAGTEEAIWNFDSDIIVNTDNSIDVTETIVYDTGPLERHGIYRDIYQYSSVGYKMKIESVEVADENGQPYIFSTAEEGKNFRIKIGDPDKTFTGQKTYVIKYHATKAVAQFKDFDEIYWNATGNEWPMPIYEANASVLLSSTRMHYEIEKVLQSACYFGPKGSPKHLKTNFGHSTGSNLDWLDCSIPFEDKDGGMEFREISLGVNEGLTIAVGFKKGFVAPYSKVDRISDYFGLLVTGALFLIIFFSIFLYWYKKGRDPKGTGVIVPQYDVPDNLTPLEVAGIMSKRAGAKNISSEIIYLAEQGYLKINEIPKNILGIFKSKDYELLKLKDFSGLPNIFDQKLLNSLFGENSSSVKLSSLKNKFYGEAKVMMNAVSDALLNKGYYRNFGIFPARSEKGVTAKEYLLGLKDYLQIAEKDRLLFHNAPEKKPEVFEKLLPYAMALGVADIWAKEFEGIYMAPPNWYVGSGNAAFSAMAFNHSLSNFSSYTSSSLSSSSSGSGSGGGGSSGGGGGGGGGGGW</sequence>
<dbReference type="STRING" id="1618738.UV76_C0002G0034"/>